<name>A0A5M7BHU2_SACHI</name>
<dbReference type="Pfam" id="PF07690">
    <property type="entry name" value="MFS_1"/>
    <property type="match status" value="1"/>
</dbReference>
<dbReference type="OrthoDB" id="3177957at2"/>
<comment type="subcellular location">
    <subcellularLocation>
        <location evidence="1">Cell membrane</location>
        <topology evidence="1">Multi-pass membrane protein</topology>
    </subcellularLocation>
</comment>
<keyword evidence="6 7" id="KW-0472">Membrane</keyword>
<feature type="transmembrane region" description="Helical" evidence="7">
    <location>
        <begin position="55"/>
        <end position="80"/>
    </location>
</feature>
<reference evidence="9 10" key="1">
    <citation type="submission" date="2019-09" db="EMBL/GenBank/DDBJ databases">
        <title>Draft genome sequence of the thermophilic Saccharopolyspora hirsuta VKM Ac-666T.</title>
        <authorList>
            <person name="Lobastova T.G."/>
            <person name="Fokina V."/>
            <person name="Bragin E.Y."/>
            <person name="Shtratnikova V.Y."/>
            <person name="Starodumova I.P."/>
            <person name="Tarlachkov S.V."/>
            <person name="Donova M.V."/>
        </authorList>
    </citation>
    <scope>NUCLEOTIDE SEQUENCE [LARGE SCALE GENOMIC DNA]</scope>
    <source>
        <strain evidence="9 10">VKM Ac-666</strain>
    </source>
</reference>
<dbReference type="PANTHER" id="PTHR23517">
    <property type="entry name" value="RESISTANCE PROTEIN MDTM, PUTATIVE-RELATED-RELATED"/>
    <property type="match status" value="1"/>
</dbReference>
<keyword evidence="2" id="KW-0813">Transport</keyword>
<dbReference type="AlphaFoldDB" id="A0A5M7BHU2"/>
<dbReference type="EMBL" id="VWPH01000013">
    <property type="protein sequence ID" value="KAA5829069.1"/>
    <property type="molecule type" value="Genomic_DNA"/>
</dbReference>
<evidence type="ECO:0000256" key="6">
    <source>
        <dbReference type="ARBA" id="ARBA00023136"/>
    </source>
</evidence>
<dbReference type="GO" id="GO:0022857">
    <property type="term" value="F:transmembrane transporter activity"/>
    <property type="evidence" value="ECO:0007669"/>
    <property type="project" value="InterPro"/>
</dbReference>
<keyword evidence="5 7" id="KW-1133">Transmembrane helix</keyword>
<keyword evidence="4 7" id="KW-0812">Transmembrane</keyword>
<dbReference type="InterPro" id="IPR011701">
    <property type="entry name" value="MFS"/>
</dbReference>
<feature type="transmembrane region" description="Helical" evidence="7">
    <location>
        <begin position="381"/>
        <end position="405"/>
    </location>
</feature>
<dbReference type="PANTHER" id="PTHR23517:SF13">
    <property type="entry name" value="MAJOR FACILITATOR SUPERFAMILY MFS_1"/>
    <property type="match status" value="1"/>
</dbReference>
<dbReference type="Proteomes" id="UP000323946">
    <property type="component" value="Unassembled WGS sequence"/>
</dbReference>
<accession>A0A5M7BHU2</accession>
<feature type="transmembrane region" description="Helical" evidence="7">
    <location>
        <begin position="121"/>
        <end position="139"/>
    </location>
</feature>
<feature type="transmembrane region" description="Helical" evidence="7">
    <location>
        <begin position="221"/>
        <end position="243"/>
    </location>
</feature>
<feature type="transmembrane region" description="Helical" evidence="7">
    <location>
        <begin position="263"/>
        <end position="285"/>
    </location>
</feature>
<evidence type="ECO:0000259" key="8">
    <source>
        <dbReference type="PROSITE" id="PS50850"/>
    </source>
</evidence>
<organism evidence="9 10">
    <name type="scientific">Saccharopolyspora hirsuta</name>
    <dbReference type="NCBI Taxonomy" id="1837"/>
    <lineage>
        <taxon>Bacteria</taxon>
        <taxon>Bacillati</taxon>
        <taxon>Actinomycetota</taxon>
        <taxon>Actinomycetes</taxon>
        <taxon>Pseudonocardiales</taxon>
        <taxon>Pseudonocardiaceae</taxon>
        <taxon>Saccharopolyspora</taxon>
    </lineage>
</organism>
<evidence type="ECO:0000256" key="3">
    <source>
        <dbReference type="ARBA" id="ARBA00022475"/>
    </source>
</evidence>
<dbReference type="RefSeq" id="WP_150069354.1">
    <property type="nucleotide sequence ID" value="NZ_JBEPDJ010000029.1"/>
</dbReference>
<sequence>MTTTELVRPRGAVRAFRSGGLSRSASFWFIGALYALFLMASTAPSPMYSIYQQRWGFTTTVLTEVFAVYAVAILAALLLFGSLSDHIGRRPVLLVAVVLEIVSMLLLAFAPAVGWLYAGRALQGLATGVATSAISGSLLDFQRPGTNRGSLVNGVAAAFGMALGSLLAGALVQYVPGPTLTSYLLIVLGLAVAIPGVLAMPEPVAHRSKLREVLRPQRPTVPAGKGLAFALMATTLLASWIVGGMFMSLGPSVAKGMVHGSPYLIGGATVAVLAGFGGLSQLVLSGVDARRAVRIGGPVMVLGLAGVATSTVEHQPILFFAAAAVLGTGWGVVFMGGMRMLTGLASPEHRAGTSALIYVVAYLSAGVPSVALGVVSTFFGLTAATVVFASAAALFAAIAVTSTYLHR</sequence>
<feature type="transmembrane region" description="Helical" evidence="7">
    <location>
        <begin position="355"/>
        <end position="375"/>
    </location>
</feature>
<keyword evidence="3" id="KW-1003">Cell membrane</keyword>
<evidence type="ECO:0000256" key="7">
    <source>
        <dbReference type="SAM" id="Phobius"/>
    </source>
</evidence>
<feature type="domain" description="Major facilitator superfamily (MFS) profile" evidence="8">
    <location>
        <begin position="24"/>
        <end position="407"/>
    </location>
</feature>
<evidence type="ECO:0000256" key="4">
    <source>
        <dbReference type="ARBA" id="ARBA00022692"/>
    </source>
</evidence>
<evidence type="ECO:0000256" key="5">
    <source>
        <dbReference type="ARBA" id="ARBA00022989"/>
    </source>
</evidence>
<comment type="caution">
    <text evidence="9">The sequence shown here is derived from an EMBL/GenBank/DDBJ whole genome shotgun (WGS) entry which is preliminary data.</text>
</comment>
<feature type="transmembrane region" description="Helical" evidence="7">
    <location>
        <begin position="92"/>
        <end position="115"/>
    </location>
</feature>
<dbReference type="SUPFAM" id="SSF103473">
    <property type="entry name" value="MFS general substrate transporter"/>
    <property type="match status" value="1"/>
</dbReference>
<dbReference type="SMR" id="A0A5M7BHU2"/>
<dbReference type="GO" id="GO:0005886">
    <property type="term" value="C:plasma membrane"/>
    <property type="evidence" value="ECO:0007669"/>
    <property type="project" value="UniProtKB-SubCell"/>
</dbReference>
<dbReference type="InterPro" id="IPR020846">
    <property type="entry name" value="MFS_dom"/>
</dbReference>
<proteinExistence type="predicted"/>
<feature type="transmembrane region" description="Helical" evidence="7">
    <location>
        <begin position="151"/>
        <end position="174"/>
    </location>
</feature>
<keyword evidence="10" id="KW-1185">Reference proteome</keyword>
<gene>
    <name evidence="9" type="ORF">F1721_25650</name>
</gene>
<feature type="transmembrane region" description="Helical" evidence="7">
    <location>
        <begin position="292"/>
        <end position="311"/>
    </location>
</feature>
<evidence type="ECO:0000256" key="2">
    <source>
        <dbReference type="ARBA" id="ARBA00022448"/>
    </source>
</evidence>
<evidence type="ECO:0000313" key="10">
    <source>
        <dbReference type="Proteomes" id="UP000323946"/>
    </source>
</evidence>
<feature type="transmembrane region" description="Helical" evidence="7">
    <location>
        <begin position="180"/>
        <end position="200"/>
    </location>
</feature>
<evidence type="ECO:0000256" key="1">
    <source>
        <dbReference type="ARBA" id="ARBA00004651"/>
    </source>
</evidence>
<evidence type="ECO:0000313" key="9">
    <source>
        <dbReference type="EMBL" id="KAA5829069.1"/>
    </source>
</evidence>
<dbReference type="InterPro" id="IPR050171">
    <property type="entry name" value="MFS_Transporters"/>
</dbReference>
<dbReference type="Gene3D" id="1.20.1250.20">
    <property type="entry name" value="MFS general substrate transporter like domains"/>
    <property type="match status" value="1"/>
</dbReference>
<dbReference type="PROSITE" id="PS50850">
    <property type="entry name" value="MFS"/>
    <property type="match status" value="1"/>
</dbReference>
<dbReference type="InterPro" id="IPR036259">
    <property type="entry name" value="MFS_trans_sf"/>
</dbReference>
<protein>
    <submittedName>
        <fullName evidence="9">MFS transporter</fullName>
    </submittedName>
</protein>
<feature type="transmembrane region" description="Helical" evidence="7">
    <location>
        <begin position="21"/>
        <end position="43"/>
    </location>
</feature>
<feature type="transmembrane region" description="Helical" evidence="7">
    <location>
        <begin position="317"/>
        <end position="335"/>
    </location>
</feature>